<comment type="catalytic activity">
    <reaction evidence="7">
        <text>xylitol + NADP(+) = D-xylose + NADPH + H(+)</text>
        <dbReference type="Rhea" id="RHEA:27445"/>
        <dbReference type="ChEBI" id="CHEBI:15378"/>
        <dbReference type="ChEBI" id="CHEBI:17151"/>
        <dbReference type="ChEBI" id="CHEBI:53455"/>
        <dbReference type="ChEBI" id="CHEBI:57783"/>
        <dbReference type="ChEBI" id="CHEBI:58349"/>
        <dbReference type="EC" id="1.1.1.307"/>
    </reaction>
</comment>
<protein>
    <recommendedName>
        <fullName evidence="9">NAD(P)H-dependent D-xylose reductase</fullName>
        <ecNumber evidence="3">1.1.1.307</ecNumber>
    </recommendedName>
</protein>
<evidence type="ECO:0000256" key="9">
    <source>
        <dbReference type="ARBA" id="ARBA00067315"/>
    </source>
</evidence>
<feature type="binding site" evidence="11">
    <location>
        <position position="115"/>
    </location>
    <ligand>
        <name>substrate</name>
    </ligand>
</feature>
<dbReference type="PIRSF" id="PIRSF000097">
    <property type="entry name" value="AKR"/>
    <property type="match status" value="1"/>
</dbReference>
<comment type="catalytic activity">
    <reaction evidence="8">
        <text>xylitol + NAD(+) = D-xylose + NADH + H(+)</text>
        <dbReference type="Rhea" id="RHEA:27441"/>
        <dbReference type="ChEBI" id="CHEBI:15378"/>
        <dbReference type="ChEBI" id="CHEBI:17151"/>
        <dbReference type="ChEBI" id="CHEBI:53455"/>
        <dbReference type="ChEBI" id="CHEBI:57540"/>
        <dbReference type="ChEBI" id="CHEBI:57945"/>
        <dbReference type="EC" id="1.1.1.307"/>
    </reaction>
</comment>
<evidence type="ECO:0000256" key="4">
    <source>
        <dbReference type="ARBA" id="ARBA00022629"/>
    </source>
</evidence>
<dbReference type="InterPro" id="IPR020471">
    <property type="entry name" value="AKR"/>
</dbReference>
<dbReference type="GO" id="GO:0042843">
    <property type="term" value="P:D-xylose catabolic process"/>
    <property type="evidence" value="ECO:0007669"/>
    <property type="project" value="UniProtKB-UniPathway"/>
</dbReference>
<keyword evidence="6" id="KW-0119">Carbohydrate metabolism</keyword>
<dbReference type="PANTHER" id="PTHR11732">
    <property type="entry name" value="ALDO/KETO REDUCTASE"/>
    <property type="match status" value="1"/>
</dbReference>
<feature type="site" description="Lowers pKa of active site Tyr" evidence="12">
    <location>
        <position position="82"/>
    </location>
</feature>
<dbReference type="FunFam" id="3.20.20.100:FF:000007">
    <property type="entry name" value="NAD(P)H-dependent D-xylose reductase xyl1"/>
    <property type="match status" value="1"/>
</dbReference>
<dbReference type="InterPro" id="IPR023210">
    <property type="entry name" value="NADP_OxRdtase_dom"/>
</dbReference>
<sequence length="323" mass="36536">MSPSPIPAFKLNNGLEMPSIGFGCWKLGKSTAADQVYNAIKAGYRLFDGAEDYGNEQEVGEGVKRAIDEGIVTREEIFLTSKLWNNYHDPKNVETALNKTLKDLKVDYVDLFLIHFPIAFKFVPIEEKYPPGFYCGDGDNFVYEDVPILETWKALEKLVKAGKIRSIGVSNFPGALLLDLFRGATIKPAVLQVEHHPYLQQPKLIEYAQKVGITVTAYSSFGPQSFVEMNQGRALNTPTLFEHDVIKAIAAKHNKVPAEVLLRWSAQRGIAVIPKSNLPERLVQNRSFNDFELTKEDFEEISKLDINLRFNDPWDWDNIPIFV</sequence>
<reference evidence="14" key="1">
    <citation type="submission" date="2006-10" db="EMBL/GenBank/DDBJ databases">
        <authorList>
            <person name="Wang X.X."/>
            <person name="Fang B.S."/>
        </authorList>
    </citation>
    <scope>NUCLEOTIDE SEQUENCE</scope>
    <source>
        <strain evidence="14">CICC 1766</strain>
    </source>
</reference>
<dbReference type="PROSITE" id="PS00062">
    <property type="entry name" value="ALDOKETO_REDUCTASE_2"/>
    <property type="match status" value="1"/>
</dbReference>
<dbReference type="UniPathway" id="UPA00810"/>
<dbReference type="EMBL" id="EF042296">
    <property type="protein sequence ID" value="ABK35120.1"/>
    <property type="molecule type" value="Genomic_DNA"/>
</dbReference>
<dbReference type="Pfam" id="PF00248">
    <property type="entry name" value="Aldo_ket_red"/>
    <property type="match status" value="1"/>
</dbReference>
<accession>A0MTG4</accession>
<dbReference type="GO" id="GO:0032866">
    <property type="term" value="F:D-xylose reductase (NADPH) activity"/>
    <property type="evidence" value="ECO:0007669"/>
    <property type="project" value="InterPro"/>
</dbReference>
<name>A0MTG4_SCHSH</name>
<feature type="domain" description="NADP-dependent oxidoreductase" evidence="13">
    <location>
        <begin position="20"/>
        <end position="305"/>
    </location>
</feature>
<evidence type="ECO:0000259" key="13">
    <source>
        <dbReference type="Pfam" id="PF00248"/>
    </source>
</evidence>
<proteinExistence type="inferred from homology"/>
<evidence type="ECO:0000256" key="11">
    <source>
        <dbReference type="PIRSR" id="PIRSR000097-2"/>
    </source>
</evidence>
<dbReference type="PROSITE" id="PS00798">
    <property type="entry name" value="ALDOKETO_REDUCTASE_1"/>
    <property type="match status" value="1"/>
</dbReference>
<dbReference type="PROSITE" id="PS00063">
    <property type="entry name" value="ALDOKETO_REDUCTASE_3"/>
    <property type="match status" value="1"/>
</dbReference>
<evidence type="ECO:0000256" key="8">
    <source>
        <dbReference type="ARBA" id="ARBA00049485"/>
    </source>
</evidence>
<dbReference type="EC" id="1.1.1.307" evidence="3"/>
<evidence type="ECO:0000256" key="6">
    <source>
        <dbReference type="ARBA" id="ARBA00023277"/>
    </source>
</evidence>
<evidence type="ECO:0000256" key="3">
    <source>
        <dbReference type="ARBA" id="ARBA00012845"/>
    </source>
</evidence>
<evidence type="ECO:0000256" key="12">
    <source>
        <dbReference type="PIRSR" id="PIRSR000097-3"/>
    </source>
</evidence>
<dbReference type="SUPFAM" id="SSF51430">
    <property type="entry name" value="NAD(P)-linked oxidoreductase"/>
    <property type="match status" value="1"/>
</dbReference>
<keyword evidence="5" id="KW-0560">Oxidoreductase</keyword>
<dbReference type="InterPro" id="IPR044486">
    <property type="entry name" value="AKR2B1"/>
</dbReference>
<keyword evidence="4" id="KW-0859">Xylose metabolism</keyword>
<organism evidence="14">
    <name type="scientific">Scheffersomyces shehatae</name>
    <name type="common">Yeast</name>
    <name type="synonym">Candida shehatae</name>
    <dbReference type="NCBI Taxonomy" id="45589"/>
    <lineage>
        <taxon>Eukaryota</taxon>
        <taxon>Fungi</taxon>
        <taxon>Dikarya</taxon>
        <taxon>Ascomycota</taxon>
        <taxon>Saccharomycotina</taxon>
        <taxon>Pichiomycetes</taxon>
        <taxon>Debaryomycetaceae</taxon>
        <taxon>Scheffersomyces</taxon>
    </lineage>
</organism>
<evidence type="ECO:0000256" key="7">
    <source>
        <dbReference type="ARBA" id="ARBA00047534"/>
    </source>
</evidence>
<evidence type="ECO:0000313" key="14">
    <source>
        <dbReference type="EMBL" id="ABK35120.1"/>
    </source>
</evidence>
<evidence type="ECO:0000256" key="10">
    <source>
        <dbReference type="PIRSR" id="PIRSR000097-1"/>
    </source>
</evidence>
<evidence type="ECO:0000256" key="5">
    <source>
        <dbReference type="ARBA" id="ARBA00023002"/>
    </source>
</evidence>
<dbReference type="BRENDA" id="1.1.1.307">
    <property type="organism ID" value="1140"/>
</dbReference>
<dbReference type="InterPro" id="IPR036812">
    <property type="entry name" value="NAD(P)_OxRdtase_dom_sf"/>
</dbReference>
<dbReference type="PRINTS" id="PR00069">
    <property type="entry name" value="ALDKETRDTASE"/>
</dbReference>
<dbReference type="InterPro" id="IPR018170">
    <property type="entry name" value="Aldo/ket_reductase_CS"/>
</dbReference>
<comment type="similarity">
    <text evidence="2">Belongs to the aldo/keto reductase family.</text>
</comment>
<comment type="pathway">
    <text evidence="1">Carbohydrate metabolism; D-xylose degradation.</text>
</comment>
<evidence type="ECO:0000256" key="2">
    <source>
        <dbReference type="ARBA" id="ARBA00007905"/>
    </source>
</evidence>
<dbReference type="CDD" id="cd19113">
    <property type="entry name" value="AKR_AKR2B1-10"/>
    <property type="match status" value="1"/>
</dbReference>
<dbReference type="Gene3D" id="3.20.20.100">
    <property type="entry name" value="NADP-dependent oxidoreductase domain"/>
    <property type="match status" value="1"/>
</dbReference>
<evidence type="ECO:0000256" key="1">
    <source>
        <dbReference type="ARBA" id="ARBA00004722"/>
    </source>
</evidence>
<reference evidence="14" key="2">
    <citation type="journal article" date="2007" name="Biotechnol. Lett.">
        <title>Heterologous expression, purification, and characterization of xylose reductase from Candida shehatae.</title>
        <authorList>
            <person name="Wang X."/>
            <person name="Fang B."/>
            <person name="Luo J."/>
            <person name="Li W."/>
            <person name="Zhang L."/>
        </authorList>
    </citation>
    <scope>NUCLEOTIDE SEQUENCE</scope>
    <source>
        <strain evidence="14">CICC 1766</strain>
    </source>
</reference>
<dbReference type="AlphaFoldDB" id="A0MTG4"/>
<feature type="active site" description="Proton donor" evidence="10">
    <location>
        <position position="53"/>
    </location>
</feature>